<gene>
    <name evidence="2" type="ORF">JIG36_36830</name>
</gene>
<feature type="compositionally biased region" description="Low complexity" evidence="1">
    <location>
        <begin position="61"/>
        <end position="70"/>
    </location>
</feature>
<comment type="caution">
    <text evidence="2">The sequence shown here is derived from an EMBL/GenBank/DDBJ whole genome shotgun (WGS) entry which is preliminary data.</text>
</comment>
<name>A0ABS2APA4_9ACTN</name>
<sequence>MSDGTDTSPFGRLAVRGPHAQPVPDEIGWAVDIIVAYLNGFTDGARKASELQTKPIDDDAPAPQGLPAPAGRSAKETRAKVEAGLAAMTDDLGSSAGGRPCTIVTGRLVRSGMDVVLLWGPGAAEWLELALKPKKKK</sequence>
<organism evidence="2 3">
    <name type="scientific">Paractinoplanes ovalisporus</name>
    <dbReference type="NCBI Taxonomy" id="2810368"/>
    <lineage>
        <taxon>Bacteria</taxon>
        <taxon>Bacillati</taxon>
        <taxon>Actinomycetota</taxon>
        <taxon>Actinomycetes</taxon>
        <taxon>Micromonosporales</taxon>
        <taxon>Micromonosporaceae</taxon>
        <taxon>Paractinoplanes</taxon>
    </lineage>
</organism>
<reference evidence="2 3" key="1">
    <citation type="submission" date="2021-01" db="EMBL/GenBank/DDBJ databases">
        <title>Actinoplanes sp. nov. LDG1-06 isolated from lichen.</title>
        <authorList>
            <person name="Saeng-In P."/>
            <person name="Phongsopitanun W."/>
            <person name="Kanchanasin P."/>
            <person name="Yuki M."/>
            <person name="Kudo T."/>
            <person name="Ohkuma M."/>
            <person name="Tanasupawat S."/>
        </authorList>
    </citation>
    <scope>NUCLEOTIDE SEQUENCE [LARGE SCALE GENOMIC DNA]</scope>
    <source>
        <strain evidence="2 3">LDG1-06</strain>
    </source>
</reference>
<keyword evidence="3" id="KW-1185">Reference proteome</keyword>
<evidence type="ECO:0000256" key="1">
    <source>
        <dbReference type="SAM" id="MobiDB-lite"/>
    </source>
</evidence>
<feature type="region of interest" description="Disordered" evidence="1">
    <location>
        <begin position="49"/>
        <end position="80"/>
    </location>
</feature>
<protein>
    <submittedName>
        <fullName evidence="2">Uncharacterized protein</fullName>
    </submittedName>
</protein>
<feature type="region of interest" description="Disordered" evidence="1">
    <location>
        <begin position="1"/>
        <end position="21"/>
    </location>
</feature>
<evidence type="ECO:0000313" key="3">
    <source>
        <dbReference type="Proteomes" id="UP000632138"/>
    </source>
</evidence>
<proteinExistence type="predicted"/>
<evidence type="ECO:0000313" key="2">
    <source>
        <dbReference type="EMBL" id="MBM2621081.1"/>
    </source>
</evidence>
<dbReference type="EMBL" id="JAENHP010000017">
    <property type="protein sequence ID" value="MBM2621081.1"/>
    <property type="molecule type" value="Genomic_DNA"/>
</dbReference>
<accession>A0ABS2APA4</accession>
<dbReference type="Proteomes" id="UP000632138">
    <property type="component" value="Unassembled WGS sequence"/>
</dbReference>
<dbReference type="RefSeq" id="WP_203381056.1">
    <property type="nucleotide sequence ID" value="NZ_JAENHP010000017.1"/>
</dbReference>